<keyword evidence="9" id="KW-0808">Transferase</keyword>
<dbReference type="GO" id="GO:0005829">
    <property type="term" value="C:cytosol"/>
    <property type="evidence" value="ECO:0007669"/>
    <property type="project" value="TreeGrafter"/>
</dbReference>
<keyword evidence="8" id="KW-0328">Glycosyltransferase</keyword>
<dbReference type="EMBL" id="JALJOQ010000045">
    <property type="protein sequence ID" value="KAK9805117.1"/>
    <property type="molecule type" value="Genomic_DNA"/>
</dbReference>
<name>A0AAW1P8Y6_9CHLO</name>
<keyword evidence="13" id="KW-1185">Reference proteome</keyword>
<gene>
    <name evidence="12" type="ORF">WJX73_010617</name>
</gene>
<organism evidence="12 13">
    <name type="scientific">Symbiochloris irregularis</name>
    <dbReference type="NCBI Taxonomy" id="706552"/>
    <lineage>
        <taxon>Eukaryota</taxon>
        <taxon>Viridiplantae</taxon>
        <taxon>Chlorophyta</taxon>
        <taxon>core chlorophytes</taxon>
        <taxon>Trebouxiophyceae</taxon>
        <taxon>Trebouxiales</taxon>
        <taxon>Trebouxiaceae</taxon>
        <taxon>Symbiochloris</taxon>
    </lineage>
</organism>
<evidence type="ECO:0000256" key="1">
    <source>
        <dbReference type="ARBA" id="ARBA00000868"/>
    </source>
</evidence>
<accession>A0AAW1P8Y6</accession>
<dbReference type="InterPro" id="IPR005764">
    <property type="entry name" value="Ade_phspho_trans"/>
</dbReference>
<comment type="pathway">
    <text evidence="3">Purine metabolism; AMP biosynthesis via salvage pathway; AMP from adenine: step 1/1.</text>
</comment>
<protein>
    <recommendedName>
        <fullName evidence="6">adenine phosphoribosyltransferase</fullName>
        <ecNumber evidence="6">2.4.2.7</ecNumber>
    </recommendedName>
</protein>
<dbReference type="GO" id="GO:0006168">
    <property type="term" value="P:adenine salvage"/>
    <property type="evidence" value="ECO:0007669"/>
    <property type="project" value="InterPro"/>
</dbReference>
<comment type="subcellular location">
    <subcellularLocation>
        <location evidence="2">Cytoplasm</location>
    </subcellularLocation>
</comment>
<keyword evidence="7" id="KW-0963">Cytoplasm</keyword>
<evidence type="ECO:0000256" key="3">
    <source>
        <dbReference type="ARBA" id="ARBA00004659"/>
    </source>
</evidence>
<evidence type="ECO:0000256" key="4">
    <source>
        <dbReference type="ARBA" id="ARBA00008391"/>
    </source>
</evidence>
<evidence type="ECO:0000256" key="7">
    <source>
        <dbReference type="ARBA" id="ARBA00022490"/>
    </source>
</evidence>
<dbReference type="NCBIfam" id="NF002634">
    <property type="entry name" value="PRK02304.1-3"/>
    <property type="match status" value="1"/>
</dbReference>
<dbReference type="CDD" id="cd06223">
    <property type="entry name" value="PRTases_typeI"/>
    <property type="match status" value="1"/>
</dbReference>
<feature type="domain" description="Phosphoribosyltransferase" evidence="11">
    <location>
        <begin position="46"/>
        <end position="158"/>
    </location>
</feature>
<keyword evidence="10" id="KW-0660">Purine salvage</keyword>
<dbReference type="EC" id="2.4.2.7" evidence="6"/>
<proteinExistence type="inferred from homology"/>
<comment type="subunit">
    <text evidence="5">Homodimer.</text>
</comment>
<dbReference type="Pfam" id="PF00156">
    <property type="entry name" value="Pribosyltran"/>
    <property type="match status" value="1"/>
</dbReference>
<dbReference type="GO" id="GO:0006166">
    <property type="term" value="P:purine ribonucleoside salvage"/>
    <property type="evidence" value="ECO:0007669"/>
    <property type="project" value="UniProtKB-KW"/>
</dbReference>
<evidence type="ECO:0000256" key="6">
    <source>
        <dbReference type="ARBA" id="ARBA00011893"/>
    </source>
</evidence>
<sequence>MLEERRKVISDSIRVVPHFPKEGIMFQDITTLLLNPIAFQYSIEDFVEQYRDQQVEVVAGFEARGFIFGPPIALALHCPFVPLRKPGKLPGETVSAEYQLEYGSDKIEMSVGAVKKGQRVLLIDDLIATGGTLAAGVKLMKQVGGEVIGAGCVIELPELNGRENLKGTPLYIQVEKEGV</sequence>
<evidence type="ECO:0000256" key="9">
    <source>
        <dbReference type="ARBA" id="ARBA00022679"/>
    </source>
</evidence>
<evidence type="ECO:0000259" key="11">
    <source>
        <dbReference type="Pfam" id="PF00156"/>
    </source>
</evidence>
<dbReference type="NCBIfam" id="TIGR01090">
    <property type="entry name" value="apt"/>
    <property type="match status" value="1"/>
</dbReference>
<dbReference type="NCBIfam" id="NF002636">
    <property type="entry name" value="PRK02304.1-5"/>
    <property type="match status" value="1"/>
</dbReference>
<dbReference type="Gene3D" id="3.40.50.2020">
    <property type="match status" value="1"/>
</dbReference>
<dbReference type="Proteomes" id="UP001465755">
    <property type="component" value="Unassembled WGS sequence"/>
</dbReference>
<dbReference type="HAMAP" id="MF_00004">
    <property type="entry name" value="Aden_phosphoribosyltr"/>
    <property type="match status" value="1"/>
</dbReference>
<evidence type="ECO:0000256" key="5">
    <source>
        <dbReference type="ARBA" id="ARBA00011738"/>
    </source>
</evidence>
<dbReference type="PANTHER" id="PTHR11776:SF7">
    <property type="entry name" value="PHOSPHORIBOSYLTRANSFERASE DOMAIN-CONTAINING PROTEIN"/>
    <property type="match status" value="1"/>
</dbReference>
<evidence type="ECO:0000256" key="2">
    <source>
        <dbReference type="ARBA" id="ARBA00004496"/>
    </source>
</evidence>
<dbReference type="InterPro" id="IPR050120">
    <property type="entry name" value="Adenine_PRTase"/>
</dbReference>
<comment type="catalytic activity">
    <reaction evidence="1">
        <text>AMP + diphosphate = 5-phospho-alpha-D-ribose 1-diphosphate + adenine</text>
        <dbReference type="Rhea" id="RHEA:16609"/>
        <dbReference type="ChEBI" id="CHEBI:16708"/>
        <dbReference type="ChEBI" id="CHEBI:33019"/>
        <dbReference type="ChEBI" id="CHEBI:58017"/>
        <dbReference type="ChEBI" id="CHEBI:456215"/>
        <dbReference type="EC" id="2.4.2.7"/>
    </reaction>
</comment>
<evidence type="ECO:0000256" key="8">
    <source>
        <dbReference type="ARBA" id="ARBA00022676"/>
    </source>
</evidence>
<dbReference type="PANTHER" id="PTHR11776">
    <property type="entry name" value="ADENINE PHOSPHORIBOSYLTRANSFERASE"/>
    <property type="match status" value="1"/>
</dbReference>
<dbReference type="SUPFAM" id="SSF53271">
    <property type="entry name" value="PRTase-like"/>
    <property type="match status" value="1"/>
</dbReference>
<evidence type="ECO:0000313" key="12">
    <source>
        <dbReference type="EMBL" id="KAK9805117.1"/>
    </source>
</evidence>
<comment type="similarity">
    <text evidence="4">Belongs to the purine/pyrimidine phosphoribosyltransferase family.</text>
</comment>
<reference evidence="12 13" key="1">
    <citation type="journal article" date="2024" name="Nat. Commun.">
        <title>Phylogenomics reveals the evolutionary origins of lichenization in chlorophyte algae.</title>
        <authorList>
            <person name="Puginier C."/>
            <person name="Libourel C."/>
            <person name="Otte J."/>
            <person name="Skaloud P."/>
            <person name="Haon M."/>
            <person name="Grisel S."/>
            <person name="Petersen M."/>
            <person name="Berrin J.G."/>
            <person name="Delaux P.M."/>
            <person name="Dal Grande F."/>
            <person name="Keller J."/>
        </authorList>
    </citation>
    <scope>NUCLEOTIDE SEQUENCE [LARGE SCALE GENOMIC DNA]</scope>
    <source>
        <strain evidence="12 13">SAG 2036</strain>
    </source>
</reference>
<dbReference type="GO" id="GO:0003999">
    <property type="term" value="F:adenine phosphoribosyltransferase activity"/>
    <property type="evidence" value="ECO:0007669"/>
    <property type="project" value="UniProtKB-EC"/>
</dbReference>
<evidence type="ECO:0000313" key="13">
    <source>
        <dbReference type="Proteomes" id="UP001465755"/>
    </source>
</evidence>
<dbReference type="InterPro" id="IPR000836">
    <property type="entry name" value="PRTase_dom"/>
</dbReference>
<dbReference type="InterPro" id="IPR029057">
    <property type="entry name" value="PRTase-like"/>
</dbReference>
<dbReference type="FunFam" id="3.40.50.2020:FF:000022">
    <property type="entry name" value="Adenine phosphoribosyltransferase 1"/>
    <property type="match status" value="1"/>
</dbReference>
<comment type="caution">
    <text evidence="12">The sequence shown here is derived from an EMBL/GenBank/DDBJ whole genome shotgun (WGS) entry which is preliminary data.</text>
</comment>
<dbReference type="AlphaFoldDB" id="A0AAW1P8Y6"/>
<evidence type="ECO:0000256" key="10">
    <source>
        <dbReference type="ARBA" id="ARBA00022726"/>
    </source>
</evidence>